<evidence type="ECO:0000313" key="1">
    <source>
        <dbReference type="EMBL" id="KAA0191344.1"/>
    </source>
</evidence>
<dbReference type="EMBL" id="LUCM01006393">
    <property type="protein sequence ID" value="KAA0191344.1"/>
    <property type="molecule type" value="Genomic_DNA"/>
</dbReference>
<evidence type="ECO:0000313" key="2">
    <source>
        <dbReference type="Proteomes" id="UP000728185"/>
    </source>
</evidence>
<accession>A0A8E0RWR1</accession>
<proteinExistence type="predicted"/>
<organism evidence="1 2">
    <name type="scientific">Fasciolopsis buskii</name>
    <dbReference type="NCBI Taxonomy" id="27845"/>
    <lineage>
        <taxon>Eukaryota</taxon>
        <taxon>Metazoa</taxon>
        <taxon>Spiralia</taxon>
        <taxon>Lophotrochozoa</taxon>
        <taxon>Platyhelminthes</taxon>
        <taxon>Trematoda</taxon>
        <taxon>Digenea</taxon>
        <taxon>Plagiorchiida</taxon>
        <taxon>Echinostomata</taxon>
        <taxon>Echinostomatoidea</taxon>
        <taxon>Fasciolidae</taxon>
        <taxon>Fasciolopsis</taxon>
    </lineage>
</organism>
<reference evidence="1" key="1">
    <citation type="submission" date="2019-05" db="EMBL/GenBank/DDBJ databases">
        <title>Annotation for the trematode Fasciolopsis buski.</title>
        <authorList>
            <person name="Choi Y.-J."/>
        </authorList>
    </citation>
    <scope>NUCLEOTIDE SEQUENCE</scope>
    <source>
        <strain evidence="1">HT</strain>
        <tissue evidence="1">Whole worm</tissue>
    </source>
</reference>
<protein>
    <submittedName>
        <fullName evidence="1">Uncharacterized protein</fullName>
    </submittedName>
</protein>
<sequence>MEDEEVKCKLCCLKVVKKKKAPRGYMPKPLPEDPFLDMKAIALANVLFLADDLYALRRIKKLRQKTLQGNEALGEQCDEQYADLYPQSFVLKAYLFNNARQIARVSLLAGIQLVCA</sequence>
<comment type="caution">
    <text evidence="1">The sequence shown here is derived from an EMBL/GenBank/DDBJ whole genome shotgun (WGS) entry which is preliminary data.</text>
</comment>
<name>A0A8E0RWR1_9TREM</name>
<dbReference type="AlphaFoldDB" id="A0A8E0RWR1"/>
<gene>
    <name evidence="1" type="ORF">FBUS_09079</name>
</gene>
<dbReference type="OrthoDB" id="6222393at2759"/>
<dbReference type="Proteomes" id="UP000728185">
    <property type="component" value="Unassembled WGS sequence"/>
</dbReference>
<keyword evidence="2" id="KW-1185">Reference proteome</keyword>